<evidence type="ECO:0000256" key="5">
    <source>
        <dbReference type="ARBA" id="ARBA00022692"/>
    </source>
</evidence>
<feature type="domain" description="PapC-like C-terminal" evidence="9">
    <location>
        <begin position="717"/>
        <end position="778"/>
    </location>
</feature>
<evidence type="ECO:0000256" key="1">
    <source>
        <dbReference type="ARBA" id="ARBA00004571"/>
    </source>
</evidence>
<keyword evidence="5" id="KW-0812">Transmembrane</keyword>
<evidence type="ECO:0000256" key="7">
    <source>
        <dbReference type="ARBA" id="ARBA00023136"/>
    </source>
</evidence>
<evidence type="ECO:0000256" key="4">
    <source>
        <dbReference type="ARBA" id="ARBA00022452"/>
    </source>
</evidence>
<evidence type="ECO:0000256" key="3">
    <source>
        <dbReference type="ARBA" id="ARBA00022448"/>
    </source>
</evidence>
<dbReference type="Pfam" id="PF00577">
    <property type="entry name" value="Usher"/>
    <property type="match status" value="1"/>
</dbReference>
<dbReference type="GO" id="GO:0015473">
    <property type="term" value="F:fimbrial usher porin activity"/>
    <property type="evidence" value="ECO:0007669"/>
    <property type="project" value="InterPro"/>
</dbReference>
<keyword evidence="3" id="KW-0813">Transport</keyword>
<dbReference type="GeneID" id="99707710"/>
<dbReference type="SUPFAM" id="SSF141729">
    <property type="entry name" value="FimD N-terminal domain-like"/>
    <property type="match status" value="1"/>
</dbReference>
<comment type="caution">
    <text evidence="11">The sequence shown here is derived from an EMBL/GenBank/DDBJ whole genome shotgun (WGS) entry which is preliminary data.</text>
</comment>
<sequence length="795" mass="85518">MQQKTLLACLIGLVCSGQAMAQQMETAAINFDQETLRSLGINPDVSNYFSRKTKYLPGSVSVALKVNGDNKGNVIARFDNNGDLCFDKPFMEQAGLKVPSDYELGCYDYTGHIPSAIVEASPAQESLSLVVPADRIANSESDIGAYTSGGTAALLNYSLLSSRNEFGDGHSDYSQAMLDGGVNFDDWILRTQQLLSRSDGEFESNNSSTYLQHTFVPLKSTLRAGEVNINNSLLQGTGIYGIELSPESALQQGGSGVSVSGIANTPQARIEVRQQNVLVYSTLVPVGPFNLTDVPVRNGVSDLNVTVVETDGSQHSYVVPAALYNQSAGAPSGYHFALGRVSDSYSETPWVASLSGGWKLSERVNVNAGSIVGEDYQAVATSLDTVPLPAWLVSLQANQSNDSKDSLKGQRYTLSATWSSDPAFGMGANASVTHKSQDYRELFEALDDDFDSGNKNEYSAGLTWSVPYLGTLSTSYYQTQGYDKSDDSRFISAGWNKSFKYATISMNWQHQLSADEENEDDGDLFYVNLSIPFGASNSVSLYSRHDDHKTRYGASALGVVSDTTSWSLGAEHDQATNRDNVNGGISSNLHYTQLGLSASSDNENSRSYSGSLQGGIAVHGQGVTFSPWAIRDTFAIAALDKPVSGVRIDTPQGPVWTDFRGQAVVPSVGAWRPARVEVDTETLPKNMDIGNGTRVVTLGKGAVGHLDFTALTQRRALVNVTLANGKKLPKGIALEDSHGNYLTTSVDDGVVFFNDVEPAQQVVAKLDNGTCAFGLKLPKEANTDTFYETVNEVCK</sequence>
<evidence type="ECO:0000259" key="9">
    <source>
        <dbReference type="Pfam" id="PF13953"/>
    </source>
</evidence>
<protein>
    <submittedName>
        <fullName evidence="11">Fimbrial protein</fullName>
    </submittedName>
</protein>
<keyword evidence="7" id="KW-0472">Membrane</keyword>
<gene>
    <name evidence="11" type="ORF">C1O12_18230</name>
</gene>
<dbReference type="Gene3D" id="2.60.40.2610">
    <property type="entry name" value="Outer membrane usher protein FimD, plug domain"/>
    <property type="match status" value="1"/>
</dbReference>
<feature type="domain" description="PapC N-terminal" evidence="10">
    <location>
        <begin position="30"/>
        <end position="159"/>
    </location>
</feature>
<dbReference type="InterPro" id="IPR042186">
    <property type="entry name" value="FimD_plug_dom"/>
</dbReference>
<organism evidence="11 12">
    <name type="scientific">Enterobacter hormaechei</name>
    <dbReference type="NCBI Taxonomy" id="158836"/>
    <lineage>
        <taxon>Bacteria</taxon>
        <taxon>Pseudomonadati</taxon>
        <taxon>Pseudomonadota</taxon>
        <taxon>Gammaproteobacteria</taxon>
        <taxon>Enterobacterales</taxon>
        <taxon>Enterobacteriaceae</taxon>
        <taxon>Enterobacter</taxon>
        <taxon>Enterobacter cloacae complex</taxon>
    </lineage>
</organism>
<comment type="similarity">
    <text evidence="2">Belongs to the fimbrial export usher family.</text>
</comment>
<evidence type="ECO:0000259" key="10">
    <source>
        <dbReference type="Pfam" id="PF13954"/>
    </source>
</evidence>
<dbReference type="PANTHER" id="PTHR30451">
    <property type="entry name" value="OUTER MEMBRANE USHER PROTEIN"/>
    <property type="match status" value="1"/>
</dbReference>
<accession>A0A3S0G560</accession>
<dbReference type="Pfam" id="PF13953">
    <property type="entry name" value="PapC_C"/>
    <property type="match status" value="1"/>
</dbReference>
<comment type="subcellular location">
    <subcellularLocation>
        <location evidence="1">Cell outer membrane</location>
        <topology evidence="1">Multi-pass membrane protein</topology>
    </subcellularLocation>
</comment>
<dbReference type="PANTHER" id="PTHR30451:SF8">
    <property type="entry name" value="FIMBRIAL USHER PROTEIN"/>
    <property type="match status" value="1"/>
</dbReference>
<dbReference type="GO" id="GO:0009297">
    <property type="term" value="P:pilus assembly"/>
    <property type="evidence" value="ECO:0007669"/>
    <property type="project" value="InterPro"/>
</dbReference>
<reference evidence="11 12" key="1">
    <citation type="submission" date="2018-01" db="EMBL/GenBank/DDBJ databases">
        <title>Geographic spread and resistance mechanisms of dominant carbapenem-resistant Enterobacter cloacae complex clones ST171 and ST78.</title>
        <authorList>
            <person name="Gomez-Simmonds A."/>
            <person name="Annavajhala M.K."/>
            <person name="Wang Z."/>
            <person name="Macesic N."/>
            <person name="Hu Y."/>
            <person name="Giddins M.J."/>
            <person name="O'Malley A."/>
            <person name="Toussaint N.C."/>
            <person name="Whittier S."/>
            <person name="Torres V.J."/>
            <person name="Uhlemann A.-C."/>
        </authorList>
    </citation>
    <scope>NUCLEOTIDE SEQUENCE [LARGE SCALE GENOMIC DNA]</scope>
    <source>
        <strain evidence="11 12">78</strain>
    </source>
</reference>
<dbReference type="Gene3D" id="2.60.40.3110">
    <property type="match status" value="1"/>
</dbReference>
<proteinExistence type="inferred from homology"/>
<dbReference type="InterPro" id="IPR025885">
    <property type="entry name" value="PapC_N"/>
</dbReference>
<evidence type="ECO:0000313" key="11">
    <source>
        <dbReference type="EMBL" id="PTX90195.1"/>
    </source>
</evidence>
<dbReference type="InterPro" id="IPR037224">
    <property type="entry name" value="PapC_N_sf"/>
</dbReference>
<dbReference type="AlphaFoldDB" id="A0A3S0G560"/>
<keyword evidence="6" id="KW-0732">Signal</keyword>
<dbReference type="NCBIfam" id="NF011832">
    <property type="entry name" value="PRK15304.1"/>
    <property type="match status" value="1"/>
</dbReference>
<dbReference type="Pfam" id="PF13954">
    <property type="entry name" value="PapC_N"/>
    <property type="match status" value="1"/>
</dbReference>
<dbReference type="EMBL" id="PNXT01000001">
    <property type="protein sequence ID" value="PTX90195.1"/>
    <property type="molecule type" value="Genomic_DNA"/>
</dbReference>
<dbReference type="RefSeq" id="WP_022649548.1">
    <property type="nucleotide sequence ID" value="NZ_AP025764.1"/>
</dbReference>
<dbReference type="InterPro" id="IPR000015">
    <property type="entry name" value="Fimb_usher"/>
</dbReference>
<dbReference type="Gene3D" id="3.10.20.410">
    <property type="match status" value="1"/>
</dbReference>
<dbReference type="InterPro" id="IPR025949">
    <property type="entry name" value="PapC-like_C"/>
</dbReference>
<keyword evidence="8" id="KW-0998">Cell outer membrane</keyword>
<dbReference type="GO" id="GO:0009279">
    <property type="term" value="C:cell outer membrane"/>
    <property type="evidence" value="ECO:0007669"/>
    <property type="project" value="UniProtKB-SubCell"/>
</dbReference>
<evidence type="ECO:0000313" key="12">
    <source>
        <dbReference type="Proteomes" id="UP000244004"/>
    </source>
</evidence>
<evidence type="ECO:0000256" key="8">
    <source>
        <dbReference type="ARBA" id="ARBA00023237"/>
    </source>
</evidence>
<dbReference type="Proteomes" id="UP000244004">
    <property type="component" value="Unassembled WGS sequence"/>
</dbReference>
<name>A0A3S0G560_9ENTR</name>
<keyword evidence="4" id="KW-1134">Transmembrane beta strand</keyword>
<dbReference type="Gene3D" id="2.60.40.2070">
    <property type="match status" value="1"/>
</dbReference>
<dbReference type="InterPro" id="IPR043142">
    <property type="entry name" value="PapC-like_C_sf"/>
</dbReference>
<evidence type="ECO:0000256" key="2">
    <source>
        <dbReference type="ARBA" id="ARBA00008064"/>
    </source>
</evidence>
<evidence type="ECO:0000256" key="6">
    <source>
        <dbReference type="ARBA" id="ARBA00022729"/>
    </source>
</evidence>